<dbReference type="EMBL" id="RCHT01000001">
    <property type="protein sequence ID" value="RLL14688.1"/>
    <property type="molecule type" value="Genomic_DNA"/>
</dbReference>
<protein>
    <submittedName>
        <fullName evidence="4">Dihydrolipoamide acyltransferase</fullName>
    </submittedName>
</protein>
<evidence type="ECO:0000313" key="4">
    <source>
        <dbReference type="EMBL" id="RLL14688.1"/>
    </source>
</evidence>
<reference evidence="4 5" key="1">
    <citation type="submission" date="2018-10" db="EMBL/GenBank/DDBJ databases">
        <title>Anaerotruncus faecis sp. nov., isolated from human feces.</title>
        <authorList>
            <person name="Wang Y.-J."/>
        </authorList>
    </citation>
    <scope>NUCLEOTIDE SEQUENCE [LARGE SCALE GENOMIC DNA]</scope>
    <source>
        <strain evidence="4 5">22A2-44</strain>
    </source>
</reference>
<evidence type="ECO:0000256" key="2">
    <source>
        <dbReference type="PIRSR" id="PIRSR014972-2"/>
    </source>
</evidence>
<sequence>MIGEKNTVTFTVGLERLASHMGSGDLDVLATPAMIAEMERAACTLLARFLEPGQTSVGTAMDVSHTSATPSGMAAEASAEIVAAEGRRVDFTVSARDAAGEIGRGTHSRVIVDAARFQQKTDAKAGAAE</sequence>
<dbReference type="InterPro" id="IPR029069">
    <property type="entry name" value="HotDog_dom_sf"/>
</dbReference>
<feature type="active site" evidence="1">
    <location>
        <position position="31"/>
    </location>
</feature>
<dbReference type="InterPro" id="IPR054485">
    <property type="entry name" value="FlK-like_dom"/>
</dbReference>
<evidence type="ECO:0000313" key="5">
    <source>
        <dbReference type="Proteomes" id="UP000276301"/>
    </source>
</evidence>
<proteinExistence type="predicted"/>
<dbReference type="GO" id="GO:0016746">
    <property type="term" value="F:acyltransferase activity"/>
    <property type="evidence" value="ECO:0007669"/>
    <property type="project" value="UniProtKB-KW"/>
</dbReference>
<gene>
    <name evidence="4" type="ORF">D4A47_01530</name>
</gene>
<evidence type="ECO:0000256" key="1">
    <source>
        <dbReference type="PIRSR" id="PIRSR014972-1"/>
    </source>
</evidence>
<dbReference type="InterPro" id="IPR025540">
    <property type="entry name" value="FlK"/>
</dbReference>
<dbReference type="RefSeq" id="WP_121585782.1">
    <property type="nucleotide sequence ID" value="NZ_RCHT01000001.1"/>
</dbReference>
<dbReference type="Gene3D" id="3.10.129.10">
    <property type="entry name" value="Hotdog Thioesterase"/>
    <property type="match status" value="1"/>
</dbReference>
<feature type="active site" evidence="1">
    <location>
        <position position="39"/>
    </location>
</feature>
<feature type="domain" description="Fluoroacetyl-CoA-specific thioesterase-like" evidence="3">
    <location>
        <begin position="15"/>
        <end position="114"/>
    </location>
</feature>
<keyword evidence="4" id="KW-0808">Transferase</keyword>
<organism evidence="4 5">
    <name type="scientific">Anaerotruncus massiliensis</name>
    <name type="common">ex Liu et al. 2021</name>
    <dbReference type="NCBI Taxonomy" id="2321404"/>
    <lineage>
        <taxon>Bacteria</taxon>
        <taxon>Bacillati</taxon>
        <taxon>Bacillota</taxon>
        <taxon>Clostridia</taxon>
        <taxon>Eubacteriales</taxon>
        <taxon>Oscillospiraceae</taxon>
        <taxon>Anaerotruncus</taxon>
    </lineage>
</organism>
<dbReference type="AlphaFoldDB" id="A0A498CQ93"/>
<dbReference type="SUPFAM" id="SSF54637">
    <property type="entry name" value="Thioesterase/thiol ester dehydrase-isomerase"/>
    <property type="match status" value="1"/>
</dbReference>
<dbReference type="Proteomes" id="UP000276301">
    <property type="component" value="Unassembled WGS sequence"/>
</dbReference>
<name>A0A498CQ93_9FIRM</name>
<dbReference type="PANTHER" id="PTHR36934:SF1">
    <property type="entry name" value="THIOESTERASE DOMAIN-CONTAINING PROTEIN"/>
    <property type="match status" value="1"/>
</dbReference>
<evidence type="ECO:0000259" key="3">
    <source>
        <dbReference type="Pfam" id="PF22636"/>
    </source>
</evidence>
<feature type="binding site" evidence="2">
    <location>
        <position position="109"/>
    </location>
    <ligand>
        <name>substrate</name>
    </ligand>
</feature>
<dbReference type="PANTHER" id="PTHR36934">
    <property type="entry name" value="BLR0278 PROTEIN"/>
    <property type="match status" value="1"/>
</dbReference>
<comment type="caution">
    <text evidence="4">The sequence shown here is derived from an EMBL/GenBank/DDBJ whole genome shotgun (WGS) entry which is preliminary data.</text>
</comment>
<keyword evidence="5" id="KW-1185">Reference proteome</keyword>
<accession>A0A498CQ93</accession>
<dbReference type="Pfam" id="PF22636">
    <property type="entry name" value="FlK"/>
    <property type="match status" value="1"/>
</dbReference>
<keyword evidence="4" id="KW-0012">Acyltransferase</keyword>
<feature type="active site" evidence="1">
    <location>
        <position position="65"/>
    </location>
</feature>
<dbReference type="PIRSF" id="PIRSF014972">
    <property type="entry name" value="FlK"/>
    <property type="match status" value="1"/>
</dbReference>
<feature type="binding site" evidence="2">
    <location>
        <position position="58"/>
    </location>
    <ligand>
        <name>CoA</name>
        <dbReference type="ChEBI" id="CHEBI:57287"/>
    </ligand>
</feature>
<feature type="binding site" evidence="2">
    <location>
        <position position="58"/>
    </location>
    <ligand>
        <name>substrate</name>
    </ligand>
</feature>